<keyword evidence="4" id="KW-1133">Transmembrane helix</keyword>
<evidence type="ECO:0000256" key="2">
    <source>
        <dbReference type="ARBA" id="ARBA00023163"/>
    </source>
</evidence>
<comment type="caution">
    <text evidence="6">The sequence shown here is derived from an EMBL/GenBank/DDBJ whole genome shotgun (WGS) entry which is preliminary data.</text>
</comment>
<feature type="region of interest" description="Disordered" evidence="3">
    <location>
        <begin position="71"/>
        <end position="90"/>
    </location>
</feature>
<dbReference type="Proteomes" id="UP001174210">
    <property type="component" value="Unassembled WGS sequence"/>
</dbReference>
<sequence length="251" mass="26149">MTTHEEFATWDAAYVLGALSPTDRRAYEAHLRECERCAEGLTELAGLPGILSRVPREDALALIAEPAAAPTAATADSAAGETATTELAAGQAPGENLLPSLLHRARRRRARSRWLVAGLSAAAAAVLVGVGAFVLPAVLQPATPSADVVMQQVEPSPLSADLRLTSEPWGTRIDSRCSYARVGADGGGHAWGYAMVVTDRAGKQYQVSTWTADEGTTATPVATTSVPVADIASVDIRSAGDGTVLLRSTFD</sequence>
<evidence type="ECO:0000313" key="6">
    <source>
        <dbReference type="EMBL" id="MDN4596389.1"/>
    </source>
</evidence>
<protein>
    <submittedName>
        <fullName evidence="6">Zf-HC2 domain-containing protein</fullName>
    </submittedName>
</protein>
<feature type="domain" description="Putative zinc-finger" evidence="5">
    <location>
        <begin position="13"/>
        <end position="38"/>
    </location>
</feature>
<name>A0ABT8IU98_9MICO</name>
<keyword evidence="7" id="KW-1185">Reference proteome</keyword>
<dbReference type="Pfam" id="PF13490">
    <property type="entry name" value="zf-HC2"/>
    <property type="match status" value="1"/>
</dbReference>
<keyword evidence="4" id="KW-0812">Transmembrane</keyword>
<dbReference type="EMBL" id="JAROCB010000001">
    <property type="protein sequence ID" value="MDN4596389.1"/>
    <property type="molecule type" value="Genomic_DNA"/>
</dbReference>
<evidence type="ECO:0000259" key="5">
    <source>
        <dbReference type="Pfam" id="PF13490"/>
    </source>
</evidence>
<accession>A0ABT8IU98</accession>
<dbReference type="RefSeq" id="WP_301216402.1">
    <property type="nucleotide sequence ID" value="NZ_JAROCB010000001.1"/>
</dbReference>
<feature type="transmembrane region" description="Helical" evidence="4">
    <location>
        <begin position="114"/>
        <end position="139"/>
    </location>
</feature>
<dbReference type="Gene3D" id="1.10.10.1320">
    <property type="entry name" value="Anti-sigma factor, zinc-finger domain"/>
    <property type="match status" value="1"/>
</dbReference>
<organism evidence="6 7">
    <name type="scientific">Leifsonia virtsii</name>
    <dbReference type="NCBI Taxonomy" id="3035915"/>
    <lineage>
        <taxon>Bacteria</taxon>
        <taxon>Bacillati</taxon>
        <taxon>Actinomycetota</taxon>
        <taxon>Actinomycetes</taxon>
        <taxon>Micrococcales</taxon>
        <taxon>Microbacteriaceae</taxon>
        <taxon>Leifsonia</taxon>
    </lineage>
</organism>
<gene>
    <name evidence="6" type="ORF">P5G59_04490</name>
</gene>
<keyword evidence="4" id="KW-0472">Membrane</keyword>
<keyword evidence="1" id="KW-0805">Transcription regulation</keyword>
<evidence type="ECO:0000313" key="7">
    <source>
        <dbReference type="Proteomes" id="UP001174210"/>
    </source>
</evidence>
<reference evidence="6" key="1">
    <citation type="submission" date="2023-03" db="EMBL/GenBank/DDBJ databases">
        <title>MT1 and MT2 Draft Genomes of Novel Species.</title>
        <authorList>
            <person name="Venkateswaran K."/>
        </authorList>
    </citation>
    <scope>NUCLEOTIDE SEQUENCE</scope>
    <source>
        <strain evidence="6">F6_8S_P_1A</strain>
    </source>
</reference>
<dbReference type="InterPro" id="IPR027383">
    <property type="entry name" value="Znf_put"/>
</dbReference>
<evidence type="ECO:0000256" key="1">
    <source>
        <dbReference type="ARBA" id="ARBA00023015"/>
    </source>
</evidence>
<keyword evidence="2" id="KW-0804">Transcription</keyword>
<dbReference type="InterPro" id="IPR041916">
    <property type="entry name" value="Anti_sigma_zinc_sf"/>
</dbReference>
<evidence type="ECO:0000256" key="3">
    <source>
        <dbReference type="SAM" id="MobiDB-lite"/>
    </source>
</evidence>
<proteinExistence type="predicted"/>
<evidence type="ECO:0000256" key="4">
    <source>
        <dbReference type="SAM" id="Phobius"/>
    </source>
</evidence>